<organism evidence="3">
    <name type="scientific">Desulfobacca acetoxidans</name>
    <dbReference type="NCBI Taxonomy" id="60893"/>
    <lineage>
        <taxon>Bacteria</taxon>
        <taxon>Pseudomonadati</taxon>
        <taxon>Thermodesulfobacteriota</taxon>
        <taxon>Desulfobaccia</taxon>
        <taxon>Desulfobaccales</taxon>
        <taxon>Desulfobaccaceae</taxon>
        <taxon>Desulfobacca</taxon>
    </lineage>
</organism>
<protein>
    <recommendedName>
        <fullName evidence="2">Amidohydrolase-related domain-containing protein</fullName>
    </recommendedName>
</protein>
<dbReference type="GO" id="GO:0016810">
    <property type="term" value="F:hydrolase activity, acting on carbon-nitrogen (but not peptide) bonds"/>
    <property type="evidence" value="ECO:0007669"/>
    <property type="project" value="InterPro"/>
</dbReference>
<gene>
    <name evidence="3" type="ORF">ENV62_05385</name>
</gene>
<dbReference type="SUPFAM" id="SSF51338">
    <property type="entry name" value="Composite domain of metallo-dependent hydrolases"/>
    <property type="match status" value="1"/>
</dbReference>
<evidence type="ECO:0000259" key="2">
    <source>
        <dbReference type="Pfam" id="PF01979"/>
    </source>
</evidence>
<dbReference type="InterPro" id="IPR050287">
    <property type="entry name" value="MTA/SAH_deaminase"/>
</dbReference>
<keyword evidence="1" id="KW-0378">Hydrolase</keyword>
<dbReference type="AlphaFoldDB" id="A0A7C3WJ89"/>
<dbReference type="PANTHER" id="PTHR43794:SF11">
    <property type="entry name" value="AMIDOHYDROLASE-RELATED DOMAIN-CONTAINING PROTEIN"/>
    <property type="match status" value="1"/>
</dbReference>
<comment type="caution">
    <text evidence="3">The sequence shown here is derived from an EMBL/GenBank/DDBJ whole genome shotgun (WGS) entry which is preliminary data.</text>
</comment>
<accession>A0A7C3WJ89</accession>
<dbReference type="InterPro" id="IPR011059">
    <property type="entry name" value="Metal-dep_hydrolase_composite"/>
</dbReference>
<name>A0A7C3WJ89_9BACT</name>
<dbReference type="PANTHER" id="PTHR43794">
    <property type="entry name" value="AMINOHYDROLASE SSNA-RELATED"/>
    <property type="match status" value="1"/>
</dbReference>
<sequence>MVPVTVHRARWVVPVEGPVLENGAVATAGGRIVAVGRARDICPEFPRATVRDHGDGALLPALVNAHCHLEFSALQGRIPPRLDLVAWLEAAMAGFSGLSEEEIVQGVRKGLAELHKFGVALVAETSNTGLSLPLLAQGPVEFHYFYECLGFNNLQSGPLEADFEIFATEWARGLSNFSAAAHAPYSVSGRLFDRVNRWNRRHGRRNGVHLAESQEEVRFLKEGDGAFRELLEKLGRWQADFQPPRLTPAAYLDGLGFLGSETVAVHGVWLDEPDRQILARRRTWVVLCPRSNCHTGAGFPNLPELRRAGVRLALGTDSLASNEDFNLFQEMLLLHERYPEVPVLELLALATLNGAQALGREKDLGSFAPGKIAALLFIPFRSSPDWGEALLLAGAQGEISWAEAFGKEA</sequence>
<dbReference type="Gene3D" id="3.20.20.140">
    <property type="entry name" value="Metal-dependent hydrolases"/>
    <property type="match status" value="1"/>
</dbReference>
<proteinExistence type="predicted"/>
<dbReference type="Pfam" id="PF01979">
    <property type="entry name" value="Amidohydro_1"/>
    <property type="match status" value="1"/>
</dbReference>
<reference evidence="3" key="1">
    <citation type="journal article" date="2020" name="mSystems">
        <title>Genome- and Community-Level Interaction Insights into Carbon Utilization and Element Cycling Functions of Hydrothermarchaeota in Hydrothermal Sediment.</title>
        <authorList>
            <person name="Zhou Z."/>
            <person name="Liu Y."/>
            <person name="Xu W."/>
            <person name="Pan J."/>
            <person name="Luo Z.H."/>
            <person name="Li M."/>
        </authorList>
    </citation>
    <scope>NUCLEOTIDE SEQUENCE [LARGE SCALE GENOMIC DNA]</scope>
    <source>
        <strain evidence="3">SpSt-776</strain>
    </source>
</reference>
<evidence type="ECO:0000313" key="3">
    <source>
        <dbReference type="EMBL" id="HGB14651.1"/>
    </source>
</evidence>
<evidence type="ECO:0000256" key="1">
    <source>
        <dbReference type="ARBA" id="ARBA00022801"/>
    </source>
</evidence>
<dbReference type="EMBL" id="DTHB01000042">
    <property type="protein sequence ID" value="HGB14651.1"/>
    <property type="molecule type" value="Genomic_DNA"/>
</dbReference>
<feature type="domain" description="Amidohydrolase-related" evidence="2">
    <location>
        <begin position="58"/>
        <end position="378"/>
    </location>
</feature>
<dbReference type="InterPro" id="IPR006680">
    <property type="entry name" value="Amidohydro-rel"/>
</dbReference>
<dbReference type="InterPro" id="IPR032466">
    <property type="entry name" value="Metal_Hydrolase"/>
</dbReference>
<dbReference type="SUPFAM" id="SSF51556">
    <property type="entry name" value="Metallo-dependent hydrolases"/>
    <property type="match status" value="1"/>
</dbReference>